<sequence>MKHIALRTGAAVFFSCLVMTTSVWGASLPIRYGGKNYQYSGKQLSFTYKGKTISLGKTPGIQINKVNMLPYYHTLVKNGPKVKRSYSSKTGKLTLTYGKKKIIFYKNKKYAYTNGKKRRLTTAPVVVKYRSINKNYLLIPANFTAKYLGISYTYDSKKRIIHYAKPSKPSKPAATTSKPAATTSRPASTTSRPASSNTSSYSMGISRSSYIKEQMKVYPSYGGKAITAQQYDTYVNPANDATNGLQFLRLDSYREVNAAVYKNHLASMISSKPDSVFSGKGDAFLQASRTYKIDPLYFLCQTIQESGYGTSFLAKGIQADFLADSQVQKYDTTSLKGKIVSGESVKKDSSGEITGFQFLSDSQRKPDRSYVKTASGYLEIAEIPVSARKNTYYNLYGIKAVDAAPQLCGFTYAYNEGWTSVDKAIAGAAKYVSKWYIYNSTHRQNTLYKFRYHPKASSIWHQYATDPAYAGSIGKLMYKYRNVYGSSVVFTYDKPVFS</sequence>
<evidence type="ECO:0000259" key="2">
    <source>
        <dbReference type="SMART" id="SM00047"/>
    </source>
</evidence>
<organism evidence="3 4">
    <name type="scientific">Anaerostipes butyraticus</name>
    <dbReference type="NCBI Taxonomy" id="645466"/>
    <lineage>
        <taxon>Bacteria</taxon>
        <taxon>Bacillati</taxon>
        <taxon>Bacillota</taxon>
        <taxon>Clostridia</taxon>
        <taxon>Lachnospirales</taxon>
        <taxon>Lachnospiraceae</taxon>
        <taxon>Anaerostipes</taxon>
    </lineage>
</organism>
<name>A0A916VD72_9FIRM</name>
<dbReference type="GO" id="GO:0004040">
    <property type="term" value="F:amidase activity"/>
    <property type="evidence" value="ECO:0007669"/>
    <property type="project" value="InterPro"/>
</dbReference>
<dbReference type="InterPro" id="IPR002901">
    <property type="entry name" value="MGlyc_endo_b_GlcNAc-like_dom"/>
</dbReference>
<dbReference type="InterPro" id="IPR012854">
    <property type="entry name" value="Cu_amine_oxidase-like_N"/>
</dbReference>
<evidence type="ECO:0000256" key="1">
    <source>
        <dbReference type="SAM" id="MobiDB-lite"/>
    </source>
</evidence>
<dbReference type="Gene3D" id="3.30.457.10">
    <property type="entry name" value="Copper amine oxidase-like, N-terminal domain"/>
    <property type="match status" value="1"/>
</dbReference>
<feature type="region of interest" description="Disordered" evidence="1">
    <location>
        <begin position="165"/>
        <end position="202"/>
    </location>
</feature>
<dbReference type="SMART" id="SM00047">
    <property type="entry name" value="LYZ2"/>
    <property type="match status" value="1"/>
</dbReference>
<accession>A0A916VD72</accession>
<dbReference type="InterPro" id="IPR036582">
    <property type="entry name" value="Mao_N_sf"/>
</dbReference>
<protein>
    <recommendedName>
        <fullName evidence="2">Mannosyl-glycoprotein endo-beta-N-acetylglucosamidase-like domain-containing protein</fullName>
    </recommendedName>
</protein>
<evidence type="ECO:0000313" key="3">
    <source>
        <dbReference type="EMBL" id="GFO85974.1"/>
    </source>
</evidence>
<dbReference type="EMBL" id="BLYI01000047">
    <property type="protein sequence ID" value="GFO85974.1"/>
    <property type="molecule type" value="Genomic_DNA"/>
</dbReference>
<proteinExistence type="predicted"/>
<keyword evidence="4" id="KW-1185">Reference proteome</keyword>
<dbReference type="AlphaFoldDB" id="A0A916VD72"/>
<dbReference type="RefSeq" id="WP_243282627.1">
    <property type="nucleotide sequence ID" value="NZ_BLYI01000047.1"/>
</dbReference>
<reference evidence="3" key="1">
    <citation type="submission" date="2020-06" db="EMBL/GenBank/DDBJ databases">
        <title>Characterization of fructooligosaccharide metabolism and fructooligosaccharide-degrading enzymes in human commensal butyrate producers.</title>
        <authorList>
            <person name="Tanno H."/>
            <person name="Fujii T."/>
            <person name="Hirano K."/>
            <person name="Maeno S."/>
            <person name="Tonozuka T."/>
            <person name="Sakamoto M."/>
            <person name="Ohkuma M."/>
            <person name="Tochio T."/>
            <person name="Endo A."/>
        </authorList>
    </citation>
    <scope>NUCLEOTIDE SEQUENCE</scope>
    <source>
        <strain evidence="3">JCM 17466</strain>
    </source>
</reference>
<dbReference type="SUPFAM" id="SSF55383">
    <property type="entry name" value="Copper amine oxidase, domain N"/>
    <property type="match status" value="1"/>
</dbReference>
<dbReference type="Pfam" id="PF07833">
    <property type="entry name" value="Cu_amine_oxidN1"/>
    <property type="match status" value="1"/>
</dbReference>
<feature type="domain" description="Mannosyl-glycoprotein endo-beta-N-acetylglucosamidase-like" evidence="2">
    <location>
        <begin position="360"/>
        <end position="485"/>
    </location>
</feature>
<dbReference type="Proteomes" id="UP000613208">
    <property type="component" value="Unassembled WGS sequence"/>
</dbReference>
<gene>
    <name evidence="3" type="ORF">ANBU17_23210</name>
</gene>
<dbReference type="Gene3D" id="1.10.530.10">
    <property type="match status" value="1"/>
</dbReference>
<comment type="caution">
    <text evidence="3">The sequence shown here is derived from an EMBL/GenBank/DDBJ whole genome shotgun (WGS) entry which is preliminary data.</text>
</comment>
<evidence type="ECO:0000313" key="4">
    <source>
        <dbReference type="Proteomes" id="UP000613208"/>
    </source>
</evidence>